<gene>
    <name evidence="2" type="ORF">PHYPSEUDO_004447</name>
</gene>
<proteinExistence type="predicted"/>
<dbReference type="OrthoDB" id="112702at2759"/>
<accession>A0A8T1WMI9</accession>
<organism evidence="2 3">
    <name type="scientific">Phytophthora pseudosyringae</name>
    <dbReference type="NCBI Taxonomy" id="221518"/>
    <lineage>
        <taxon>Eukaryota</taxon>
        <taxon>Sar</taxon>
        <taxon>Stramenopiles</taxon>
        <taxon>Oomycota</taxon>
        <taxon>Peronosporomycetes</taxon>
        <taxon>Peronosporales</taxon>
        <taxon>Peronosporaceae</taxon>
        <taxon>Phytophthora</taxon>
    </lineage>
</organism>
<evidence type="ECO:0000256" key="1">
    <source>
        <dbReference type="SAM" id="Coils"/>
    </source>
</evidence>
<dbReference type="EMBL" id="JAGDFM010000002">
    <property type="protein sequence ID" value="KAG7393684.1"/>
    <property type="molecule type" value="Genomic_DNA"/>
</dbReference>
<evidence type="ECO:0000313" key="2">
    <source>
        <dbReference type="EMBL" id="KAG7393684.1"/>
    </source>
</evidence>
<feature type="coiled-coil region" evidence="1">
    <location>
        <begin position="80"/>
        <end position="142"/>
    </location>
</feature>
<evidence type="ECO:0000313" key="3">
    <source>
        <dbReference type="Proteomes" id="UP000694044"/>
    </source>
</evidence>
<keyword evidence="3" id="KW-1185">Reference proteome</keyword>
<sequence>MEALARRHACPVCRRKASPRNAVQLYLCIAPGHDSAGSEATATTASRLPERLREMKSELDRVHQVQQMTSSYSFRLENELVRRQQKLEQTTRRLQHIQSELDSANAQLKRWQRIATTSYAQANEAKQSKAELERKARTTADRLLGKIRERQHSRCPSCADERAEMQRVAREFVTAVGAGPRTYCCPRHGRHTAPRDMARAAPTSWAMGLRQTAASLHDQREYSF</sequence>
<keyword evidence="1" id="KW-0175">Coiled coil</keyword>
<protein>
    <submittedName>
        <fullName evidence="2">Uncharacterized protein</fullName>
    </submittedName>
</protein>
<reference evidence="2" key="1">
    <citation type="submission" date="2021-02" db="EMBL/GenBank/DDBJ databases">
        <authorList>
            <person name="Palmer J.M."/>
        </authorList>
    </citation>
    <scope>NUCLEOTIDE SEQUENCE</scope>
    <source>
        <strain evidence="2">SCRP734</strain>
    </source>
</reference>
<dbReference type="Proteomes" id="UP000694044">
    <property type="component" value="Unassembled WGS sequence"/>
</dbReference>
<name>A0A8T1WMI9_9STRA</name>
<comment type="caution">
    <text evidence="2">The sequence shown here is derived from an EMBL/GenBank/DDBJ whole genome shotgun (WGS) entry which is preliminary data.</text>
</comment>
<dbReference type="AlphaFoldDB" id="A0A8T1WMI9"/>